<dbReference type="AlphaFoldDB" id="A0A8S3JXX0"/>
<accession>A0A8S3JXX0</accession>
<reference evidence="2" key="1">
    <citation type="submission" date="2021-02" db="EMBL/GenBank/DDBJ databases">
        <authorList>
            <person name="Nowell W R."/>
        </authorList>
    </citation>
    <scope>NUCLEOTIDE SEQUENCE</scope>
</reference>
<dbReference type="EMBL" id="CAJOBI010351673">
    <property type="protein sequence ID" value="CAF5221594.1"/>
    <property type="molecule type" value="Genomic_DNA"/>
</dbReference>
<comment type="caution">
    <text evidence="2">The sequence shown here is derived from an EMBL/GenBank/DDBJ whole genome shotgun (WGS) entry which is preliminary data.</text>
</comment>
<organism evidence="2 3">
    <name type="scientific">Rotaria magnacalcarata</name>
    <dbReference type="NCBI Taxonomy" id="392030"/>
    <lineage>
        <taxon>Eukaryota</taxon>
        <taxon>Metazoa</taxon>
        <taxon>Spiralia</taxon>
        <taxon>Gnathifera</taxon>
        <taxon>Rotifera</taxon>
        <taxon>Eurotatoria</taxon>
        <taxon>Bdelloidea</taxon>
        <taxon>Philodinida</taxon>
        <taxon>Philodinidae</taxon>
        <taxon>Rotaria</taxon>
    </lineage>
</organism>
<evidence type="ECO:0000256" key="1">
    <source>
        <dbReference type="SAM" id="MobiDB-lite"/>
    </source>
</evidence>
<feature type="compositionally biased region" description="Low complexity" evidence="1">
    <location>
        <begin position="88"/>
        <end position="103"/>
    </location>
</feature>
<protein>
    <submittedName>
        <fullName evidence="2">Uncharacterized protein</fullName>
    </submittedName>
</protein>
<dbReference type="Proteomes" id="UP000676336">
    <property type="component" value="Unassembled WGS sequence"/>
</dbReference>
<name>A0A8S3JXX0_9BILA</name>
<gene>
    <name evidence="2" type="ORF">SMN809_LOCUS82438</name>
</gene>
<feature type="compositionally biased region" description="Polar residues" evidence="1">
    <location>
        <begin position="77"/>
        <end position="87"/>
    </location>
</feature>
<feature type="non-terminal residue" evidence="2">
    <location>
        <position position="160"/>
    </location>
</feature>
<feature type="compositionally biased region" description="Polar residues" evidence="1">
    <location>
        <begin position="104"/>
        <end position="119"/>
    </location>
</feature>
<proteinExistence type="predicted"/>
<evidence type="ECO:0000313" key="3">
    <source>
        <dbReference type="Proteomes" id="UP000676336"/>
    </source>
</evidence>
<evidence type="ECO:0000313" key="2">
    <source>
        <dbReference type="EMBL" id="CAF5221594.1"/>
    </source>
</evidence>
<sequence length="160" mass="18513">MIENDVLLTDVFVETVHPATSLEIRRASKEEKEKVTIDVNNDNSRHWLTYPNPKTPQYLVDVKQRLGQLKIPSTLARPTSALNVSAEQQQQQHQQQKPSQQLQRSESSVTQRSHQQNAAEQRHLFDFNLPQTPADLRAARNRIDKHRYNPSLDSFPTRPQ</sequence>
<feature type="region of interest" description="Disordered" evidence="1">
    <location>
        <begin position="77"/>
        <end position="160"/>
    </location>
</feature>